<gene>
    <name evidence="2" type="ORF">DAPPPG734_01400</name>
</gene>
<protein>
    <submittedName>
        <fullName evidence="2">Uncharacterized protein</fullName>
    </submittedName>
</protein>
<dbReference type="AlphaFoldDB" id="A0AAN2K4H6"/>
<organism evidence="2 3">
    <name type="scientific">Enterobacter agglomerans</name>
    <name type="common">Erwinia herbicola</name>
    <name type="synonym">Pantoea agglomerans</name>
    <dbReference type="NCBI Taxonomy" id="549"/>
    <lineage>
        <taxon>Bacteria</taxon>
        <taxon>Pseudomonadati</taxon>
        <taxon>Pseudomonadota</taxon>
        <taxon>Gammaproteobacteria</taxon>
        <taxon>Enterobacterales</taxon>
        <taxon>Erwiniaceae</taxon>
        <taxon>Pantoea</taxon>
        <taxon>Pantoea agglomerans group</taxon>
    </lineage>
</organism>
<accession>A0AAN2K4H6</accession>
<proteinExistence type="predicted"/>
<name>A0AAN2K4H6_ENTAG</name>
<feature type="transmembrane region" description="Helical" evidence="1">
    <location>
        <begin position="12"/>
        <end position="31"/>
    </location>
</feature>
<dbReference type="EMBL" id="OW970315">
    <property type="protein sequence ID" value="CAH6161339.1"/>
    <property type="molecule type" value="Genomic_DNA"/>
</dbReference>
<evidence type="ECO:0000313" key="3">
    <source>
        <dbReference type="Proteomes" id="UP001158961"/>
    </source>
</evidence>
<evidence type="ECO:0000313" key="2">
    <source>
        <dbReference type="EMBL" id="CAH6161339.1"/>
    </source>
</evidence>
<sequence length="185" mass="21014">MKFFNKKGRETRFVPLFYFLQGMIVRKIFSVNTPAQEAEKSPVTQILICCMMIAGGIILTGCQSIRTDLMSSHRAAKKELTMDVQDSSRSVNTLKPENKSEGPVEQCQRELNALGKINTDMYEKRRVAFSGLLKNASVYSSLRQDINSQTKETVDALYKYKTQKLCHDIEQDLQQALISHGENLQ</sequence>
<keyword evidence="1" id="KW-1133">Transmembrane helix</keyword>
<reference evidence="2" key="1">
    <citation type="submission" date="2022-05" db="EMBL/GenBank/DDBJ databases">
        <authorList>
            <person name="Pothier F. J."/>
        </authorList>
    </citation>
    <scope>NUCLEOTIDE SEQUENCE</scope>
    <source>
        <strain evidence="2">DAPP-PG734</strain>
    </source>
</reference>
<keyword evidence="1" id="KW-0472">Membrane</keyword>
<feature type="transmembrane region" description="Helical" evidence="1">
    <location>
        <begin position="43"/>
        <end position="62"/>
    </location>
</feature>
<dbReference type="Proteomes" id="UP001158961">
    <property type="component" value="Chromosome"/>
</dbReference>
<keyword evidence="1" id="KW-0812">Transmembrane</keyword>
<evidence type="ECO:0000256" key="1">
    <source>
        <dbReference type="SAM" id="Phobius"/>
    </source>
</evidence>
<dbReference type="RefSeq" id="WP_050491365.1">
    <property type="nucleotide sequence ID" value="NZ_JBCIYS010000006.1"/>
</dbReference>